<sequence>MPRQRVVRAHSCSPPMPDGERMDQSRRETHSVSHQLFAAFPGHCDLLRDKPPVSDYVTQTLLVVVVTVRRRVATKSCQVHTNSNYWVNPPPGDGGSGLSLFFLVLELPVAASSPSAASRPSEAPGIQRGDDRVLRPWRGPAHLWGSGRRAGVVTTPTPPRGVPARRS</sequence>
<evidence type="ECO:0000313" key="2">
    <source>
        <dbReference type="EMBL" id="MPC22366.1"/>
    </source>
</evidence>
<name>A0A5B7DN14_PORTR</name>
<feature type="compositionally biased region" description="Basic and acidic residues" evidence="1">
    <location>
        <begin position="18"/>
        <end position="29"/>
    </location>
</feature>
<dbReference type="AlphaFoldDB" id="A0A5B7DN14"/>
<accession>A0A5B7DN14</accession>
<dbReference type="EMBL" id="VSRR010001080">
    <property type="protein sequence ID" value="MPC22366.1"/>
    <property type="molecule type" value="Genomic_DNA"/>
</dbReference>
<evidence type="ECO:0000313" key="3">
    <source>
        <dbReference type="Proteomes" id="UP000324222"/>
    </source>
</evidence>
<reference evidence="2 3" key="1">
    <citation type="submission" date="2019-05" db="EMBL/GenBank/DDBJ databases">
        <title>Another draft genome of Portunus trituberculatus and its Hox gene families provides insights of decapod evolution.</title>
        <authorList>
            <person name="Jeong J.-H."/>
            <person name="Song I."/>
            <person name="Kim S."/>
            <person name="Choi T."/>
            <person name="Kim D."/>
            <person name="Ryu S."/>
            <person name="Kim W."/>
        </authorList>
    </citation>
    <scope>NUCLEOTIDE SEQUENCE [LARGE SCALE GENOMIC DNA]</scope>
    <source>
        <tissue evidence="2">Muscle</tissue>
    </source>
</reference>
<gene>
    <name evidence="2" type="ORF">E2C01_015380</name>
</gene>
<dbReference type="Proteomes" id="UP000324222">
    <property type="component" value="Unassembled WGS sequence"/>
</dbReference>
<proteinExistence type="predicted"/>
<protein>
    <submittedName>
        <fullName evidence="2">Uncharacterized protein</fullName>
    </submittedName>
</protein>
<feature type="region of interest" description="Disordered" evidence="1">
    <location>
        <begin position="113"/>
        <end position="167"/>
    </location>
</feature>
<comment type="caution">
    <text evidence="2">The sequence shown here is derived from an EMBL/GenBank/DDBJ whole genome shotgun (WGS) entry which is preliminary data.</text>
</comment>
<keyword evidence="3" id="KW-1185">Reference proteome</keyword>
<organism evidence="2 3">
    <name type="scientific">Portunus trituberculatus</name>
    <name type="common">Swimming crab</name>
    <name type="synonym">Neptunus trituberculatus</name>
    <dbReference type="NCBI Taxonomy" id="210409"/>
    <lineage>
        <taxon>Eukaryota</taxon>
        <taxon>Metazoa</taxon>
        <taxon>Ecdysozoa</taxon>
        <taxon>Arthropoda</taxon>
        <taxon>Crustacea</taxon>
        <taxon>Multicrustacea</taxon>
        <taxon>Malacostraca</taxon>
        <taxon>Eumalacostraca</taxon>
        <taxon>Eucarida</taxon>
        <taxon>Decapoda</taxon>
        <taxon>Pleocyemata</taxon>
        <taxon>Brachyura</taxon>
        <taxon>Eubrachyura</taxon>
        <taxon>Portunoidea</taxon>
        <taxon>Portunidae</taxon>
        <taxon>Portuninae</taxon>
        <taxon>Portunus</taxon>
    </lineage>
</organism>
<evidence type="ECO:0000256" key="1">
    <source>
        <dbReference type="SAM" id="MobiDB-lite"/>
    </source>
</evidence>
<feature type="compositionally biased region" description="Low complexity" evidence="1">
    <location>
        <begin position="113"/>
        <end position="124"/>
    </location>
</feature>
<feature type="region of interest" description="Disordered" evidence="1">
    <location>
        <begin position="1"/>
        <end position="29"/>
    </location>
</feature>